<dbReference type="RefSeq" id="WP_179819405.1">
    <property type="nucleotide sequence ID" value="NZ_JACCCO010000001.1"/>
</dbReference>
<sequence>MTVSQTSSRTSSRTSRPSRGRATAGSAATAPEPAATGRTTEQRGTAEQSTDGHALTLNLPMLTVQLRPPHMHLPHINRQEAGHAVDTARSLLPPPERLVYYGGLGALAVAGLIEWPVAAAIGVGTVIAQRARRERAAAPPVPASGPGSVSTPAEGAGTTGTAGTTRTRATRATGGTARATGGTARTTRATRATSAAGGTARATRSTAAAAKAASPAAGAARAASPATRSASRTARAAGAEGASG</sequence>
<dbReference type="EMBL" id="JACCCO010000001">
    <property type="protein sequence ID" value="NYF39799.1"/>
    <property type="molecule type" value="Genomic_DNA"/>
</dbReference>
<proteinExistence type="predicted"/>
<keyword evidence="3" id="KW-1185">Reference proteome</keyword>
<feature type="compositionally biased region" description="Low complexity" evidence="1">
    <location>
        <begin position="144"/>
        <end position="244"/>
    </location>
</feature>
<name>A0A852UU86_9ACTN</name>
<evidence type="ECO:0000256" key="1">
    <source>
        <dbReference type="SAM" id="MobiDB-lite"/>
    </source>
</evidence>
<reference evidence="2 3" key="1">
    <citation type="submission" date="2020-07" db="EMBL/GenBank/DDBJ databases">
        <title>Sequencing the genomes of 1000 actinobacteria strains.</title>
        <authorList>
            <person name="Klenk H.-P."/>
        </authorList>
    </citation>
    <scope>NUCLEOTIDE SEQUENCE [LARGE SCALE GENOMIC DNA]</scope>
    <source>
        <strain evidence="2 3">DSM 45763</strain>
    </source>
</reference>
<dbReference type="AlphaFoldDB" id="A0A852UU86"/>
<comment type="caution">
    <text evidence="2">The sequence shown here is derived from an EMBL/GenBank/DDBJ whole genome shotgun (WGS) entry which is preliminary data.</text>
</comment>
<feature type="compositionally biased region" description="Low complexity" evidence="1">
    <location>
        <begin position="1"/>
        <end position="39"/>
    </location>
</feature>
<protein>
    <submittedName>
        <fullName evidence="2">Uncharacterized protein</fullName>
    </submittedName>
</protein>
<feature type="compositionally biased region" description="Polar residues" evidence="1">
    <location>
        <begin position="42"/>
        <end position="51"/>
    </location>
</feature>
<accession>A0A852UU86</accession>
<feature type="region of interest" description="Disordered" evidence="1">
    <location>
        <begin position="136"/>
        <end position="244"/>
    </location>
</feature>
<organism evidence="2 3">
    <name type="scientific">Streptosporangium sandarakinum</name>
    <dbReference type="NCBI Taxonomy" id="1260955"/>
    <lineage>
        <taxon>Bacteria</taxon>
        <taxon>Bacillati</taxon>
        <taxon>Actinomycetota</taxon>
        <taxon>Actinomycetes</taxon>
        <taxon>Streptosporangiales</taxon>
        <taxon>Streptosporangiaceae</taxon>
        <taxon>Streptosporangium</taxon>
    </lineage>
</organism>
<gene>
    <name evidence="2" type="ORF">HDA43_001958</name>
</gene>
<evidence type="ECO:0000313" key="2">
    <source>
        <dbReference type="EMBL" id="NYF39799.1"/>
    </source>
</evidence>
<evidence type="ECO:0000313" key="3">
    <source>
        <dbReference type="Proteomes" id="UP000576393"/>
    </source>
</evidence>
<feature type="region of interest" description="Disordered" evidence="1">
    <location>
        <begin position="1"/>
        <end position="54"/>
    </location>
</feature>
<dbReference type="Proteomes" id="UP000576393">
    <property type="component" value="Unassembled WGS sequence"/>
</dbReference>